<feature type="transmembrane region" description="Helical" evidence="6">
    <location>
        <begin position="356"/>
        <end position="377"/>
    </location>
</feature>
<feature type="transmembrane region" description="Helical" evidence="6">
    <location>
        <begin position="414"/>
        <end position="437"/>
    </location>
</feature>
<protein>
    <submittedName>
        <fullName evidence="7">Membrane protein involved in the export of O-antigen and teichoic acid</fullName>
    </submittedName>
</protein>
<evidence type="ECO:0000256" key="4">
    <source>
        <dbReference type="ARBA" id="ARBA00022989"/>
    </source>
</evidence>
<dbReference type="STRING" id="553469.SAMN04487947_1942"/>
<feature type="transmembrane region" description="Helical" evidence="6">
    <location>
        <begin position="443"/>
        <end position="461"/>
    </location>
</feature>
<feature type="transmembrane region" description="Helical" evidence="6">
    <location>
        <begin position="313"/>
        <end position="335"/>
    </location>
</feature>
<name>A0A1I6H0W4_9EURY</name>
<feature type="transmembrane region" description="Helical" evidence="6">
    <location>
        <begin position="116"/>
        <end position="134"/>
    </location>
</feature>
<dbReference type="GO" id="GO:0005886">
    <property type="term" value="C:plasma membrane"/>
    <property type="evidence" value="ECO:0007669"/>
    <property type="project" value="UniProtKB-SubCell"/>
</dbReference>
<dbReference type="InterPro" id="IPR050833">
    <property type="entry name" value="Poly_Biosynth_Transport"/>
</dbReference>
<evidence type="ECO:0000313" key="8">
    <source>
        <dbReference type="Proteomes" id="UP000198531"/>
    </source>
</evidence>
<organism evidence="7 8">
    <name type="scientific">Halogeometricum rufum</name>
    <dbReference type="NCBI Taxonomy" id="553469"/>
    <lineage>
        <taxon>Archaea</taxon>
        <taxon>Methanobacteriati</taxon>
        <taxon>Methanobacteriota</taxon>
        <taxon>Stenosarchaea group</taxon>
        <taxon>Halobacteria</taxon>
        <taxon>Halobacteriales</taxon>
        <taxon>Haloferacaceae</taxon>
        <taxon>Halogeometricum</taxon>
    </lineage>
</organism>
<feature type="transmembrane region" description="Helical" evidence="6">
    <location>
        <begin position="15"/>
        <end position="38"/>
    </location>
</feature>
<dbReference type="AlphaFoldDB" id="A0A1I6H0W4"/>
<dbReference type="Pfam" id="PF13440">
    <property type="entry name" value="Polysacc_synt_3"/>
    <property type="match status" value="1"/>
</dbReference>
<keyword evidence="8" id="KW-1185">Reference proteome</keyword>
<dbReference type="PANTHER" id="PTHR30250">
    <property type="entry name" value="PST FAMILY PREDICTED COLANIC ACID TRANSPORTER"/>
    <property type="match status" value="1"/>
</dbReference>
<keyword evidence="3 6" id="KW-0812">Transmembrane</keyword>
<evidence type="ECO:0000313" key="7">
    <source>
        <dbReference type="EMBL" id="SFR48052.1"/>
    </source>
</evidence>
<keyword evidence="2" id="KW-1003">Cell membrane</keyword>
<proteinExistence type="predicted"/>
<comment type="subcellular location">
    <subcellularLocation>
        <location evidence="1">Cell membrane</location>
        <topology evidence="1">Multi-pass membrane protein</topology>
    </subcellularLocation>
</comment>
<feature type="transmembrane region" description="Helical" evidence="6">
    <location>
        <begin position="176"/>
        <end position="196"/>
    </location>
</feature>
<gene>
    <name evidence="7" type="ORF">SAMN04487947_1942</name>
</gene>
<keyword evidence="4 6" id="KW-1133">Transmembrane helix</keyword>
<feature type="transmembrane region" description="Helical" evidence="6">
    <location>
        <begin position="79"/>
        <end position="104"/>
    </location>
</feature>
<feature type="transmembrane region" description="Helical" evidence="6">
    <location>
        <begin position="44"/>
        <end position="67"/>
    </location>
</feature>
<dbReference type="EMBL" id="FOYT01000001">
    <property type="protein sequence ID" value="SFR48052.1"/>
    <property type="molecule type" value="Genomic_DNA"/>
</dbReference>
<dbReference type="PANTHER" id="PTHR30250:SF11">
    <property type="entry name" value="O-ANTIGEN TRANSPORTER-RELATED"/>
    <property type="match status" value="1"/>
</dbReference>
<reference evidence="8" key="1">
    <citation type="submission" date="2016-10" db="EMBL/GenBank/DDBJ databases">
        <authorList>
            <person name="Varghese N."/>
            <person name="Submissions S."/>
        </authorList>
    </citation>
    <scope>NUCLEOTIDE SEQUENCE [LARGE SCALE GENOMIC DNA]</scope>
    <source>
        <strain evidence="8">CGMCC 1.7736</strain>
    </source>
</reference>
<evidence type="ECO:0000256" key="5">
    <source>
        <dbReference type="ARBA" id="ARBA00023136"/>
    </source>
</evidence>
<accession>A0A1I6H0W4</accession>
<evidence type="ECO:0000256" key="3">
    <source>
        <dbReference type="ARBA" id="ARBA00022692"/>
    </source>
</evidence>
<dbReference type="RefSeq" id="WP_089806863.1">
    <property type="nucleotide sequence ID" value="NZ_FOYT01000001.1"/>
</dbReference>
<feature type="transmembrane region" description="Helical" evidence="6">
    <location>
        <begin position="146"/>
        <end position="170"/>
    </location>
</feature>
<dbReference type="Proteomes" id="UP000198531">
    <property type="component" value="Unassembled WGS sequence"/>
</dbReference>
<sequence length="479" mass="50554">MSRDTASLSLGREALIGFVAKILLAGMGFAGIVVYYRFLGPETLGIYYTVLAAANVVAQLVGGFASALQKRVSEKQTDLAEYIGVGFVVYVTVVGAGGVLAYALESSLSNFFLSSRHLWGGVGIFASLSLFTVTNRIYSGVGKPGLAVWTDAARSVLTLALQVGLLLVGFREFGLIYGYVGATLVCALGVLVLIGVRPVIPSRRALARTWEFAKWSVPSGFASNLYGRIDVLILASLVGSTAVGLYEPAHRLTVPATFVATSVGVSLTVKASGLSSIGESVEHDLRNAVSYTILLAAPLFFGALAMPEALMRTIYGPSATAGAMALVGLALFQVFNSFQLPFDKLVSGIDRPEINLGVSVVTISIDVVLAVFLARAYGLEGVVAATILSEVVRVVIFQGILYRMFGSFVLTRPVIEQLASAVVMFLAVEGVLLAFSIRSVLDLLLVVGLGGVVYFGCLLAVSPHFRLTLDNVLGDFVPN</sequence>
<evidence type="ECO:0000256" key="2">
    <source>
        <dbReference type="ARBA" id="ARBA00022475"/>
    </source>
</evidence>
<evidence type="ECO:0000256" key="1">
    <source>
        <dbReference type="ARBA" id="ARBA00004651"/>
    </source>
</evidence>
<evidence type="ECO:0000256" key="6">
    <source>
        <dbReference type="SAM" id="Phobius"/>
    </source>
</evidence>
<dbReference type="OrthoDB" id="112053at2157"/>
<keyword evidence="5 6" id="KW-0472">Membrane</keyword>
<feature type="transmembrane region" description="Helical" evidence="6">
    <location>
        <begin position="289"/>
        <end position="307"/>
    </location>
</feature>